<dbReference type="GO" id="GO:0006351">
    <property type="term" value="P:DNA-templated transcription"/>
    <property type="evidence" value="ECO:0007669"/>
    <property type="project" value="InterPro"/>
</dbReference>
<dbReference type="SUPFAM" id="SSF56672">
    <property type="entry name" value="DNA/RNA polymerases"/>
    <property type="match status" value="1"/>
</dbReference>
<dbReference type="GO" id="GO:0000166">
    <property type="term" value="F:nucleotide binding"/>
    <property type="evidence" value="ECO:0007669"/>
    <property type="project" value="UniProtKB-KW"/>
</dbReference>
<dbReference type="InterPro" id="IPR001205">
    <property type="entry name" value="RNA-dir_pol_C"/>
</dbReference>
<evidence type="ECO:0000256" key="2">
    <source>
        <dbReference type="ARBA" id="ARBA00022679"/>
    </source>
</evidence>
<evidence type="ECO:0000256" key="1">
    <source>
        <dbReference type="ARBA" id="ARBA00022484"/>
    </source>
</evidence>
<evidence type="ECO:0000313" key="7">
    <source>
        <dbReference type="EMBL" id="QRD99907.1"/>
    </source>
</evidence>
<organism evidence="7">
    <name type="scientific">Dragana partiti-like virus</name>
    <dbReference type="NCBI Taxonomy" id="2805764"/>
    <lineage>
        <taxon>Viruses</taxon>
        <taxon>Riboviria</taxon>
        <taxon>Orthornavirae</taxon>
        <taxon>Pisuviricota</taxon>
        <taxon>Duplopiviricetes</taxon>
        <taxon>Durnavirales</taxon>
        <taxon>Partitiviridae</taxon>
    </lineage>
</organism>
<protein>
    <submittedName>
        <fullName evidence="7">RNA-dependent RNA polymerase</fullName>
    </submittedName>
</protein>
<sequence length="558" mass="64095">MERNPISELPASEGYPLDLRPPRWDSIAVEVANRFFGKQTISGVLGKYKRSHVTFETLKDDVFEYNVRTKPRVLNDPIYVACLQSVRREFVPQVPIVPLTIGGASKVSNVPKDKSPGLPWKERGYRTKAEVLADPKAMGEIHGKWAMVGKGYHIGLPDSLCYFRSQICSLDTNKVRATWGYPTGVFIEEARFVYPYLHFLKNRRDDYPLAYGVEMGKGGMGYIDEMFSRSGEDTKAIMMDWSRFDKNVPAWLIRDAFSILKEAFVTDRVVDSEGLQWEVNPEITNNRWSKMVNYFINTPFRMPDGTRYKKSHGVPSGSCFTNIIDSIINAIITRYCVYQTTGFLPAYDIYMGDDSVVMAHGCVNLDAIARVAYDKFGFILNTAKSYVTTQRANIQFLGYYNDRGYPIRDQDFLIASFCLPERVQDPNPLFTAVRAVGQMWSTLNADAAQRWLEIIMFLEKEHEFSKNWFKEWMAEKPNSLKFLRLHGLDATTFPAPGYFDKVTCPMAPPFRPDRRRPVHRITSVEDLYFMYLDSSLEDFYFESHKEGEAPDVDDDINT</sequence>
<evidence type="ECO:0000256" key="4">
    <source>
        <dbReference type="ARBA" id="ARBA00022741"/>
    </source>
</evidence>
<dbReference type="InterPro" id="IPR043502">
    <property type="entry name" value="DNA/RNA_pol_sf"/>
</dbReference>
<name>A0A889IQA3_9VIRU</name>
<dbReference type="GO" id="GO:0003723">
    <property type="term" value="F:RNA binding"/>
    <property type="evidence" value="ECO:0007669"/>
    <property type="project" value="InterPro"/>
</dbReference>
<dbReference type="Pfam" id="PF00680">
    <property type="entry name" value="RdRP_1"/>
    <property type="match status" value="1"/>
</dbReference>
<dbReference type="GO" id="GO:0003968">
    <property type="term" value="F:RNA-directed RNA polymerase activity"/>
    <property type="evidence" value="ECO:0007669"/>
    <property type="project" value="UniProtKB-KW"/>
</dbReference>
<keyword evidence="1 7" id="KW-0696">RNA-directed RNA polymerase</keyword>
<dbReference type="Gene3D" id="3.30.70.270">
    <property type="match status" value="1"/>
</dbReference>
<keyword evidence="5" id="KW-0693">Viral RNA replication</keyword>
<dbReference type="InterPro" id="IPR007094">
    <property type="entry name" value="RNA-dir_pol_PSvirus"/>
</dbReference>
<dbReference type="GO" id="GO:0039694">
    <property type="term" value="P:viral RNA genome replication"/>
    <property type="evidence" value="ECO:0007669"/>
    <property type="project" value="InterPro"/>
</dbReference>
<dbReference type="EMBL" id="MW520412">
    <property type="protein sequence ID" value="QRD99907.1"/>
    <property type="molecule type" value="Genomic_RNA"/>
</dbReference>
<reference evidence="7" key="1">
    <citation type="submission" date="2021-01" db="EMBL/GenBank/DDBJ databases">
        <authorList>
            <person name="Konstantinidis K."/>
            <person name="Dovrolis N."/>
            <person name="Kouvela A."/>
            <person name="Kassela K."/>
            <person name="Rosa Freitas M.G."/>
            <person name="Nearchou A."/>
            <person name="de Courcy Williams M."/>
            <person name="Veletza S."/>
            <person name="Mavromara P."/>
            <person name="Karakasiliotis I."/>
        </authorList>
    </citation>
    <scope>NUCLEOTIDE SEQUENCE</scope>
    <source>
        <strain evidence="7">PD1</strain>
    </source>
</reference>
<dbReference type="InterPro" id="IPR043128">
    <property type="entry name" value="Rev_trsase/Diguanyl_cyclase"/>
</dbReference>
<evidence type="ECO:0000259" key="6">
    <source>
        <dbReference type="PROSITE" id="PS50507"/>
    </source>
</evidence>
<evidence type="ECO:0000256" key="5">
    <source>
        <dbReference type="ARBA" id="ARBA00022953"/>
    </source>
</evidence>
<evidence type="ECO:0000256" key="3">
    <source>
        <dbReference type="ARBA" id="ARBA00022695"/>
    </source>
</evidence>
<accession>A0A889IQA3</accession>
<keyword evidence="2" id="KW-0808">Transferase</keyword>
<dbReference type="PROSITE" id="PS50507">
    <property type="entry name" value="RDRP_SSRNA_POS"/>
    <property type="match status" value="1"/>
</dbReference>
<keyword evidence="4" id="KW-0547">Nucleotide-binding</keyword>
<proteinExistence type="predicted"/>
<keyword evidence="3" id="KW-0548">Nucleotidyltransferase</keyword>
<feature type="domain" description="RdRp catalytic" evidence="6">
    <location>
        <begin position="234"/>
        <end position="367"/>
    </location>
</feature>